<dbReference type="InterPro" id="IPR052586">
    <property type="entry name" value="ASCC2"/>
</dbReference>
<sequence>MSNRYGQNKGFTKTQKKFVPKTQREGHTPNPTLSTSLRQSAAAASSSTGKVVSAENADSVSSRGEGGSFLNYLPQDEAVASGLGAQEGGLDPLESQRVVDLSNKELSRLLKLSPREFWKQVGSWNPRSGEGEDLEKLGRLLANS</sequence>
<dbReference type="ExpressionAtlas" id="F6GZM5">
    <property type="expression patterns" value="baseline and differential"/>
</dbReference>
<dbReference type="Proteomes" id="UP000009183">
    <property type="component" value="Chromosome 18"/>
</dbReference>
<protein>
    <submittedName>
        <fullName evidence="2">Uncharacterized protein</fullName>
    </submittedName>
</protein>
<evidence type="ECO:0000313" key="3">
    <source>
        <dbReference type="Proteomes" id="UP000009183"/>
    </source>
</evidence>
<dbReference type="PANTHER" id="PTHR21494">
    <property type="entry name" value="ACTIVATING SIGNAL COINTEGRATOR 1 COMPLEX SUBUNIT 2 ASC-1 COMPLEX SUBUNIT P100"/>
    <property type="match status" value="1"/>
</dbReference>
<keyword evidence="3" id="KW-1185">Reference proteome</keyword>
<feature type="region of interest" description="Disordered" evidence="1">
    <location>
        <begin position="121"/>
        <end position="144"/>
    </location>
</feature>
<feature type="compositionally biased region" description="Polar residues" evidence="1">
    <location>
        <begin position="1"/>
        <end position="13"/>
    </location>
</feature>
<dbReference type="PaxDb" id="29760-VIT_18s0001g09190.t01"/>
<dbReference type="EMBL" id="FN595227">
    <property type="protein sequence ID" value="CCB45757.1"/>
    <property type="molecule type" value="Genomic_DNA"/>
</dbReference>
<evidence type="ECO:0000313" key="2">
    <source>
        <dbReference type="EMBL" id="CCB45757.1"/>
    </source>
</evidence>
<evidence type="ECO:0000256" key="1">
    <source>
        <dbReference type="SAM" id="MobiDB-lite"/>
    </source>
</evidence>
<dbReference type="STRING" id="29760.F6GZM5"/>
<feature type="compositionally biased region" description="Polar residues" evidence="1">
    <location>
        <begin position="29"/>
        <end position="39"/>
    </location>
</feature>
<reference evidence="3" key="1">
    <citation type="journal article" date="2007" name="Nature">
        <title>The grapevine genome sequence suggests ancestral hexaploidization in major angiosperm phyla.</title>
        <authorList>
            <consortium name="The French-Italian Public Consortium for Grapevine Genome Characterization."/>
            <person name="Jaillon O."/>
            <person name="Aury J.-M."/>
            <person name="Noel B."/>
            <person name="Policriti A."/>
            <person name="Clepet C."/>
            <person name="Casagrande A."/>
            <person name="Choisne N."/>
            <person name="Aubourg S."/>
            <person name="Vitulo N."/>
            <person name="Jubin C."/>
            <person name="Vezzi A."/>
            <person name="Legeai F."/>
            <person name="Hugueney P."/>
            <person name="Dasilva C."/>
            <person name="Horner D."/>
            <person name="Mica E."/>
            <person name="Jublot D."/>
            <person name="Poulain J."/>
            <person name="Bruyere C."/>
            <person name="Billault A."/>
            <person name="Segurens B."/>
            <person name="Gouyvenoux M."/>
            <person name="Ugarte E."/>
            <person name="Cattonaro F."/>
            <person name="Anthouard V."/>
            <person name="Vico V."/>
            <person name="Del Fabbro C."/>
            <person name="Alaux M."/>
            <person name="Di Gaspero G."/>
            <person name="Dumas V."/>
            <person name="Felice N."/>
            <person name="Paillard S."/>
            <person name="Juman I."/>
            <person name="Moroldo M."/>
            <person name="Scalabrin S."/>
            <person name="Canaguier A."/>
            <person name="Le Clainche I."/>
            <person name="Malacrida G."/>
            <person name="Durand E."/>
            <person name="Pesole G."/>
            <person name="Laucou V."/>
            <person name="Chatelet P."/>
            <person name="Merdinoglu D."/>
            <person name="Delledonne M."/>
            <person name="Pezzotti M."/>
            <person name="Lecharny A."/>
            <person name="Scarpelli C."/>
            <person name="Artiguenave F."/>
            <person name="Pe M.E."/>
            <person name="Valle G."/>
            <person name="Morgante M."/>
            <person name="Caboche M."/>
            <person name="Adam-Blondon A.-F."/>
            <person name="Weissenbach J."/>
            <person name="Quetier F."/>
            <person name="Wincker P."/>
        </authorList>
    </citation>
    <scope>NUCLEOTIDE SEQUENCE [LARGE SCALE GENOMIC DNA]</scope>
    <source>
        <strain evidence="3">cv. Pinot noir / PN40024</strain>
    </source>
</reference>
<gene>
    <name evidence="2" type="ordered locus">VIT_18s0001g09190</name>
</gene>
<dbReference type="eggNOG" id="KOG4501">
    <property type="taxonomic scope" value="Eukaryota"/>
</dbReference>
<name>F6GZM5_VITVI</name>
<proteinExistence type="predicted"/>
<feature type="region of interest" description="Disordered" evidence="1">
    <location>
        <begin position="1"/>
        <end position="68"/>
    </location>
</feature>
<organism evidence="2 3">
    <name type="scientific">Vitis vinifera</name>
    <name type="common">Grape</name>
    <dbReference type="NCBI Taxonomy" id="29760"/>
    <lineage>
        <taxon>Eukaryota</taxon>
        <taxon>Viridiplantae</taxon>
        <taxon>Streptophyta</taxon>
        <taxon>Embryophyta</taxon>
        <taxon>Tracheophyta</taxon>
        <taxon>Spermatophyta</taxon>
        <taxon>Magnoliopsida</taxon>
        <taxon>eudicotyledons</taxon>
        <taxon>Gunneridae</taxon>
        <taxon>Pentapetalae</taxon>
        <taxon>rosids</taxon>
        <taxon>Vitales</taxon>
        <taxon>Vitaceae</taxon>
        <taxon>Viteae</taxon>
        <taxon>Vitis</taxon>
    </lineage>
</organism>
<dbReference type="PANTHER" id="PTHR21494:SF0">
    <property type="entry name" value="ACTIVATING SIGNAL COINTEGRATOR 1 COMPLEX SUBUNIT 2"/>
    <property type="match status" value="1"/>
</dbReference>
<dbReference type="AlphaFoldDB" id="F6GZM5"/>
<accession>F6GZM5</accession>
<dbReference type="InParanoid" id="F6GZM5"/>
<dbReference type="HOGENOM" id="CLU_1799992_0_0_1"/>